<dbReference type="PANTHER" id="PTHR43489">
    <property type="entry name" value="ISOMERASE"/>
    <property type="match status" value="1"/>
</dbReference>
<dbReference type="InterPro" id="IPR036237">
    <property type="entry name" value="Xyl_isomerase-like_sf"/>
</dbReference>
<dbReference type="InterPro" id="IPR013022">
    <property type="entry name" value="Xyl_isomerase-like_TIM-brl"/>
</dbReference>
<evidence type="ECO:0000256" key="2">
    <source>
        <dbReference type="PIRNR" id="PIRNR006241"/>
    </source>
</evidence>
<dbReference type="InterPro" id="IPR050417">
    <property type="entry name" value="Sugar_Epim/Isomerase"/>
</dbReference>
<dbReference type="PANTHER" id="PTHR43489:SF6">
    <property type="entry name" value="HYDROXYPYRUVATE ISOMERASE-RELATED"/>
    <property type="match status" value="1"/>
</dbReference>
<gene>
    <name evidence="4" type="ORF">H4W30_004147</name>
</gene>
<comment type="caution">
    <text evidence="4">The sequence shown here is derived from an EMBL/GenBank/DDBJ whole genome shotgun (WGS) entry which is preliminary data.</text>
</comment>
<evidence type="ECO:0000313" key="4">
    <source>
        <dbReference type="EMBL" id="MBE1577087.1"/>
    </source>
</evidence>
<feature type="domain" description="Xylose isomerase-like TIM barrel" evidence="3">
    <location>
        <begin position="26"/>
        <end position="262"/>
    </location>
</feature>
<sequence>MILHNGLRLDANLKWLFTELPFEQRFDAAAAAGFTAVEYASPYLFPVATLVRRLADAGLTQILVNSPTGGPGSPERLGYACLPGRAAEFRAGVELGLEYAVALNSSFLHLPAGIRPSDVSRDRAFAQYVANIAWAADKARGTGVRLLLEAQNKQDAPGFVLDDQEHAAAVADAIDQPHVRLLLDVYHAAIDEKDVVTAVRKFLPRAAHLQIADSPGRAEPGTGRIPWADIFDTLRSEGYDGWIGCEYRPAAGTEAGLSWTKEQIR</sequence>
<dbReference type="EC" id="5.3.1.22" evidence="4"/>
<dbReference type="Proteomes" id="UP000656548">
    <property type="component" value="Unassembled WGS sequence"/>
</dbReference>
<evidence type="ECO:0000256" key="1">
    <source>
        <dbReference type="ARBA" id="ARBA00023235"/>
    </source>
</evidence>
<keyword evidence="5" id="KW-1185">Reference proteome</keyword>
<evidence type="ECO:0000259" key="3">
    <source>
        <dbReference type="Pfam" id="PF01261"/>
    </source>
</evidence>
<dbReference type="Gene3D" id="3.20.20.150">
    <property type="entry name" value="Divalent-metal-dependent TIM barrel enzymes"/>
    <property type="match status" value="1"/>
</dbReference>
<dbReference type="SUPFAM" id="SSF51658">
    <property type="entry name" value="Xylose isomerase-like"/>
    <property type="match status" value="1"/>
</dbReference>
<dbReference type="EMBL" id="JADBEJ010000005">
    <property type="protein sequence ID" value="MBE1577087.1"/>
    <property type="molecule type" value="Genomic_DNA"/>
</dbReference>
<protein>
    <submittedName>
        <fullName evidence="4">Hydroxypyruvate isomerase</fullName>
        <ecNumber evidence="4">5.3.1.22</ecNumber>
    </submittedName>
</protein>
<proteinExistence type="inferred from homology"/>
<organism evidence="4 5">
    <name type="scientific">Amycolatopsis roodepoortensis</name>
    <dbReference type="NCBI Taxonomy" id="700274"/>
    <lineage>
        <taxon>Bacteria</taxon>
        <taxon>Bacillati</taxon>
        <taxon>Actinomycetota</taxon>
        <taxon>Actinomycetes</taxon>
        <taxon>Pseudonocardiales</taxon>
        <taxon>Pseudonocardiaceae</taxon>
        <taxon>Amycolatopsis</taxon>
    </lineage>
</organism>
<dbReference type="PIRSF" id="PIRSF006241">
    <property type="entry name" value="HyI"/>
    <property type="match status" value="1"/>
</dbReference>
<name>A0ABR9L962_9PSEU</name>
<keyword evidence="1 2" id="KW-0413">Isomerase</keyword>
<reference evidence="4 5" key="1">
    <citation type="submission" date="2020-10" db="EMBL/GenBank/DDBJ databases">
        <title>Sequencing the genomes of 1000 actinobacteria strains.</title>
        <authorList>
            <person name="Klenk H.-P."/>
        </authorList>
    </citation>
    <scope>NUCLEOTIDE SEQUENCE [LARGE SCALE GENOMIC DNA]</scope>
    <source>
        <strain evidence="4 5">DSM 46661</strain>
    </source>
</reference>
<dbReference type="GO" id="GO:0008903">
    <property type="term" value="F:hydroxypyruvate isomerase activity"/>
    <property type="evidence" value="ECO:0007669"/>
    <property type="project" value="UniProtKB-EC"/>
</dbReference>
<evidence type="ECO:0000313" key="5">
    <source>
        <dbReference type="Proteomes" id="UP000656548"/>
    </source>
</evidence>
<comment type="similarity">
    <text evidence="2">Belongs to the hyi family.</text>
</comment>
<accession>A0ABR9L962</accession>
<dbReference type="RefSeq" id="WP_192744337.1">
    <property type="nucleotide sequence ID" value="NZ_JADBEJ010000005.1"/>
</dbReference>
<dbReference type="InterPro" id="IPR026040">
    <property type="entry name" value="HyI-like"/>
</dbReference>
<dbReference type="Pfam" id="PF01261">
    <property type="entry name" value="AP_endonuc_2"/>
    <property type="match status" value="1"/>
</dbReference>